<comment type="caution">
    <text evidence="1">The sequence shown here is derived from an EMBL/GenBank/DDBJ whole genome shotgun (WGS) entry which is preliminary data.</text>
</comment>
<accession>A0A9W9YZ87</accession>
<dbReference type="Proteomes" id="UP001163046">
    <property type="component" value="Unassembled WGS sequence"/>
</dbReference>
<dbReference type="EMBL" id="MU826856">
    <property type="protein sequence ID" value="KAJ7370763.1"/>
    <property type="molecule type" value="Genomic_DNA"/>
</dbReference>
<sequence length="243" mass="27038">MSDNNETFASFYSALYVFSHSTENKPDFQKSIDEIKGWVNEQRTKGDEEAINKVGGALKTTVNALHEFKSGDPYDLTCGTLDIISSVAVVADGPHGVAFSALLSCPAPAKSAAGDEAETRTRRSKCVERLRSISGRAVTQSRPHHYHSSTRKILRKMLTWQILCGAVATYCNAYTCFMALLTAAKGKFQEFDKSSDEVRTIDQFINHQKMIVKETLAFLSDKKYLKFNGRLPSERGKLTKYSS</sequence>
<gene>
    <name evidence="1" type="ORF">OS493_029752</name>
</gene>
<reference evidence="1" key="1">
    <citation type="submission" date="2023-01" db="EMBL/GenBank/DDBJ databases">
        <title>Genome assembly of the deep-sea coral Lophelia pertusa.</title>
        <authorList>
            <person name="Herrera S."/>
            <person name="Cordes E."/>
        </authorList>
    </citation>
    <scope>NUCLEOTIDE SEQUENCE</scope>
    <source>
        <strain evidence="1">USNM1676648</strain>
        <tissue evidence="1">Polyp</tissue>
    </source>
</reference>
<dbReference type="AlphaFoldDB" id="A0A9W9YZ87"/>
<dbReference type="OrthoDB" id="5966232at2759"/>
<keyword evidence="2" id="KW-1185">Reference proteome</keyword>
<protein>
    <submittedName>
        <fullName evidence="1">Uncharacterized protein</fullName>
    </submittedName>
</protein>
<evidence type="ECO:0000313" key="1">
    <source>
        <dbReference type="EMBL" id="KAJ7370763.1"/>
    </source>
</evidence>
<evidence type="ECO:0000313" key="2">
    <source>
        <dbReference type="Proteomes" id="UP001163046"/>
    </source>
</evidence>
<name>A0A9W9YZ87_9CNID</name>
<organism evidence="1 2">
    <name type="scientific">Desmophyllum pertusum</name>
    <dbReference type="NCBI Taxonomy" id="174260"/>
    <lineage>
        <taxon>Eukaryota</taxon>
        <taxon>Metazoa</taxon>
        <taxon>Cnidaria</taxon>
        <taxon>Anthozoa</taxon>
        <taxon>Hexacorallia</taxon>
        <taxon>Scleractinia</taxon>
        <taxon>Caryophylliina</taxon>
        <taxon>Caryophylliidae</taxon>
        <taxon>Desmophyllum</taxon>
    </lineage>
</organism>
<proteinExistence type="predicted"/>